<dbReference type="Proteomes" id="UP000608450">
    <property type="component" value="Unassembled WGS sequence"/>
</dbReference>
<evidence type="ECO:0008006" key="4">
    <source>
        <dbReference type="Google" id="ProtNLM"/>
    </source>
</evidence>
<proteinExistence type="predicted"/>
<keyword evidence="3" id="KW-1185">Reference proteome</keyword>
<evidence type="ECO:0000313" key="2">
    <source>
        <dbReference type="EMBL" id="MBG6286300.1"/>
    </source>
</evidence>
<feature type="compositionally biased region" description="Basic residues" evidence="1">
    <location>
        <begin position="229"/>
        <end position="242"/>
    </location>
</feature>
<feature type="region of interest" description="Disordered" evidence="1">
    <location>
        <begin position="211"/>
        <end position="242"/>
    </location>
</feature>
<comment type="caution">
    <text evidence="2">The sequence shown here is derived from an EMBL/GenBank/DDBJ whole genome shotgun (WGS) entry which is preliminary data.</text>
</comment>
<evidence type="ECO:0000256" key="1">
    <source>
        <dbReference type="SAM" id="MobiDB-lite"/>
    </source>
</evidence>
<name>A0ABS0KDY7_PSENT</name>
<evidence type="ECO:0000313" key="3">
    <source>
        <dbReference type="Proteomes" id="UP000608450"/>
    </source>
</evidence>
<reference evidence="2 3" key="1">
    <citation type="submission" date="2020-11" db="EMBL/GenBank/DDBJ databases">
        <title>Enhanced detection system for hospital associated transmission using whole genome sequencing surveillance.</title>
        <authorList>
            <person name="Harrison L.H."/>
            <person name="Van Tyne D."/>
            <person name="Marsh J.W."/>
            <person name="Griffith M.P."/>
            <person name="Snyder D.J."/>
            <person name="Cooper V.S."/>
            <person name="Mustapha M."/>
        </authorList>
    </citation>
    <scope>NUCLEOTIDE SEQUENCE [LARGE SCALE GENOMIC DNA]</scope>
    <source>
        <strain evidence="2 3">PSA00705</strain>
    </source>
</reference>
<gene>
    <name evidence="2" type="ORF">I5I61_02475</name>
</gene>
<organism evidence="2 3">
    <name type="scientific">Pseudomonas nitroreducens</name>
    <dbReference type="NCBI Taxonomy" id="46680"/>
    <lineage>
        <taxon>Bacteria</taxon>
        <taxon>Pseudomonadati</taxon>
        <taxon>Pseudomonadota</taxon>
        <taxon>Gammaproteobacteria</taxon>
        <taxon>Pseudomonadales</taxon>
        <taxon>Pseudomonadaceae</taxon>
        <taxon>Pseudomonas</taxon>
    </lineage>
</organism>
<dbReference type="EMBL" id="JADTFC010000003">
    <property type="protein sequence ID" value="MBG6286300.1"/>
    <property type="molecule type" value="Genomic_DNA"/>
</dbReference>
<dbReference type="RefSeq" id="WP_170859060.1">
    <property type="nucleotide sequence ID" value="NZ_CAMIIC010000003.1"/>
</dbReference>
<protein>
    <recommendedName>
        <fullName evidence="4">Restriction endonuclease</fullName>
    </recommendedName>
</protein>
<sequence>MAAELKDFTLEDLEKLSGYIPELANFPRRLLANTYQDFVDVLYEDLESIIAEMQLNPELMKDDGEDRISLELKRTLNVLGYKATHDEKIGGHSDIAVRHRRNFLWIGEAKIHSGYDYLFQGFQQLCTRYSTGDEGQDCGGLLIYIKTNNAADVIKNWRADLQGRGLQDYSDHDNATRSTFVFNSTHKHDRSGTPFKVRHIGVILGFEPKDKDVRQRKKKAADATAKPVKERKPRAPRKASAA</sequence>
<accession>A0ABS0KDY7</accession>